<dbReference type="InterPro" id="IPR003148">
    <property type="entry name" value="RCK_N"/>
</dbReference>
<dbReference type="AlphaFoldDB" id="A0A9D0Z394"/>
<evidence type="ECO:0000313" key="4">
    <source>
        <dbReference type="Proteomes" id="UP000886796"/>
    </source>
</evidence>
<dbReference type="PROSITE" id="PS51202">
    <property type="entry name" value="RCK_C"/>
    <property type="match status" value="1"/>
</dbReference>
<evidence type="ECO:0000259" key="1">
    <source>
        <dbReference type="PROSITE" id="PS51201"/>
    </source>
</evidence>
<sequence>MKSCVVIGMGRFGREVARRLCEFGCEVLAMDLHSELIQQISGEVTHAVVADAKDKEVLRTLDVQDFDCAIVAVGDNLADSVLTTMNLKELNVPYIVCKARDETHRQVLEKLGADRVVIPEQENAVRLARSLSSPNVLDYIELSDEYGIVETPAPKRWIGKTLRELNVRAKLGVNIIAIRRDGRINVAPGGDFFIEDGDVIVVLGDTDSLTTVQNL</sequence>
<accession>A0A9D0Z394</accession>
<dbReference type="PANTHER" id="PTHR43833">
    <property type="entry name" value="POTASSIUM CHANNEL PROTEIN 2-RELATED-RELATED"/>
    <property type="match status" value="1"/>
</dbReference>
<feature type="domain" description="RCK N-terminal" evidence="1">
    <location>
        <begin position="1"/>
        <end position="118"/>
    </location>
</feature>
<protein>
    <submittedName>
        <fullName evidence="3">TrkA family potassium uptake protein</fullName>
    </submittedName>
</protein>
<dbReference type="PROSITE" id="PS51201">
    <property type="entry name" value="RCK_N"/>
    <property type="match status" value="1"/>
</dbReference>
<feature type="domain" description="RCK C-terminal" evidence="2">
    <location>
        <begin position="134"/>
        <end position="215"/>
    </location>
</feature>
<dbReference type="PANTHER" id="PTHR43833:SF7">
    <property type="entry name" value="KTR SYSTEM POTASSIUM UPTAKE PROTEIN C"/>
    <property type="match status" value="1"/>
</dbReference>
<evidence type="ECO:0000313" key="3">
    <source>
        <dbReference type="EMBL" id="HIQ67741.1"/>
    </source>
</evidence>
<dbReference type="Gene3D" id="3.40.50.720">
    <property type="entry name" value="NAD(P)-binding Rossmann-like Domain"/>
    <property type="match status" value="1"/>
</dbReference>
<gene>
    <name evidence="3" type="ORF">IAB74_04425</name>
</gene>
<dbReference type="Pfam" id="PF02254">
    <property type="entry name" value="TrkA_N"/>
    <property type="match status" value="1"/>
</dbReference>
<name>A0A9D0Z394_9FIRM</name>
<dbReference type="EMBL" id="DVFK01000064">
    <property type="protein sequence ID" value="HIQ67741.1"/>
    <property type="molecule type" value="Genomic_DNA"/>
</dbReference>
<organism evidence="3 4">
    <name type="scientific">Candidatus Faecousia excrementigallinarum</name>
    <dbReference type="NCBI Taxonomy" id="2840806"/>
    <lineage>
        <taxon>Bacteria</taxon>
        <taxon>Bacillati</taxon>
        <taxon>Bacillota</taxon>
        <taxon>Clostridia</taxon>
        <taxon>Eubacteriales</taxon>
        <taxon>Oscillospiraceae</taxon>
        <taxon>Faecousia</taxon>
    </lineage>
</organism>
<dbReference type="Gene3D" id="3.30.70.1450">
    <property type="entry name" value="Regulator of K+ conductance, C-terminal domain"/>
    <property type="match status" value="1"/>
</dbReference>
<dbReference type="GO" id="GO:0006813">
    <property type="term" value="P:potassium ion transport"/>
    <property type="evidence" value="ECO:0007669"/>
    <property type="project" value="InterPro"/>
</dbReference>
<dbReference type="InterPro" id="IPR036721">
    <property type="entry name" value="RCK_C_sf"/>
</dbReference>
<dbReference type="GO" id="GO:0008324">
    <property type="term" value="F:monoatomic cation transmembrane transporter activity"/>
    <property type="evidence" value="ECO:0007669"/>
    <property type="project" value="InterPro"/>
</dbReference>
<reference evidence="3" key="2">
    <citation type="journal article" date="2021" name="PeerJ">
        <title>Extensive microbial diversity within the chicken gut microbiome revealed by metagenomics and culture.</title>
        <authorList>
            <person name="Gilroy R."/>
            <person name="Ravi A."/>
            <person name="Getino M."/>
            <person name="Pursley I."/>
            <person name="Horton D.L."/>
            <person name="Alikhan N.F."/>
            <person name="Baker D."/>
            <person name="Gharbi K."/>
            <person name="Hall N."/>
            <person name="Watson M."/>
            <person name="Adriaenssens E.M."/>
            <person name="Foster-Nyarko E."/>
            <person name="Jarju S."/>
            <person name="Secka A."/>
            <person name="Antonio M."/>
            <person name="Oren A."/>
            <person name="Chaudhuri R.R."/>
            <person name="La Ragione R."/>
            <person name="Hildebrand F."/>
            <person name="Pallen M.J."/>
        </authorList>
    </citation>
    <scope>NUCLEOTIDE SEQUENCE</scope>
    <source>
        <strain evidence="3">13361</strain>
    </source>
</reference>
<dbReference type="InterPro" id="IPR006037">
    <property type="entry name" value="RCK_C"/>
</dbReference>
<proteinExistence type="predicted"/>
<dbReference type="Pfam" id="PF02080">
    <property type="entry name" value="TrkA_C"/>
    <property type="match status" value="1"/>
</dbReference>
<evidence type="ECO:0000259" key="2">
    <source>
        <dbReference type="PROSITE" id="PS51202"/>
    </source>
</evidence>
<dbReference type="Proteomes" id="UP000886796">
    <property type="component" value="Unassembled WGS sequence"/>
</dbReference>
<reference evidence="3" key="1">
    <citation type="submission" date="2020-10" db="EMBL/GenBank/DDBJ databases">
        <authorList>
            <person name="Gilroy R."/>
        </authorList>
    </citation>
    <scope>NUCLEOTIDE SEQUENCE</scope>
    <source>
        <strain evidence="3">13361</strain>
    </source>
</reference>
<dbReference type="SUPFAM" id="SSF116726">
    <property type="entry name" value="TrkA C-terminal domain-like"/>
    <property type="match status" value="1"/>
</dbReference>
<dbReference type="InterPro" id="IPR050721">
    <property type="entry name" value="Trk_Ktr_HKT_K-transport"/>
</dbReference>
<comment type="caution">
    <text evidence="3">The sequence shown here is derived from an EMBL/GenBank/DDBJ whole genome shotgun (WGS) entry which is preliminary data.</text>
</comment>
<dbReference type="SUPFAM" id="SSF51735">
    <property type="entry name" value="NAD(P)-binding Rossmann-fold domains"/>
    <property type="match status" value="1"/>
</dbReference>
<dbReference type="InterPro" id="IPR036291">
    <property type="entry name" value="NAD(P)-bd_dom_sf"/>
</dbReference>